<keyword evidence="4" id="KW-0249">Electron transport</keyword>
<dbReference type="SMART" id="SM00665">
    <property type="entry name" value="B561"/>
    <property type="match status" value="1"/>
</dbReference>
<keyword evidence="6 7" id="KW-0472">Membrane</keyword>
<feature type="transmembrane region" description="Helical" evidence="7">
    <location>
        <begin position="123"/>
        <end position="141"/>
    </location>
</feature>
<reference evidence="9" key="1">
    <citation type="submission" date="2021-01" db="EMBL/GenBank/DDBJ databases">
        <authorList>
            <person name="Corre E."/>
            <person name="Pelletier E."/>
            <person name="Niang G."/>
            <person name="Scheremetjew M."/>
            <person name="Finn R."/>
            <person name="Kale V."/>
            <person name="Holt S."/>
            <person name="Cochrane G."/>
            <person name="Meng A."/>
            <person name="Brown T."/>
            <person name="Cohen L."/>
        </authorList>
    </citation>
    <scope>NUCLEOTIDE SEQUENCE</scope>
    <source>
        <strain evidence="9">OF101</strain>
    </source>
</reference>
<feature type="transmembrane region" description="Helical" evidence="7">
    <location>
        <begin position="189"/>
        <end position="205"/>
    </location>
</feature>
<dbReference type="AlphaFoldDB" id="A0A7S1RRX4"/>
<feature type="transmembrane region" description="Helical" evidence="7">
    <location>
        <begin position="40"/>
        <end position="63"/>
    </location>
</feature>
<sequence length="224" mass="24174">MTAMALNLTVATVSLSCVVLTAVAMFAPLMGGGMDPKVWFGWHPVLMTLAFPCLMTLGRWSYLTGDSRPLTSQRALHGILMGLGSLAMLLGYLAIFEAHLPQSKFFAYDFKAGAWSPDWKRVVHVYLGYALIVAVLAQAFMGARKLQVLGTGQRVLTFHGSLGKAVILLACFNIIIAIRFWGWSTPMKVCLYALTIAAGVFGALWPRPSKASEGEDASLFAGPA</sequence>
<evidence type="ECO:0000313" key="9">
    <source>
        <dbReference type="EMBL" id="CAD9174099.1"/>
    </source>
</evidence>
<evidence type="ECO:0000259" key="8">
    <source>
        <dbReference type="SMART" id="SM00665"/>
    </source>
</evidence>
<name>A0A7S1RRX4_ALECA</name>
<dbReference type="GO" id="GO:0016020">
    <property type="term" value="C:membrane"/>
    <property type="evidence" value="ECO:0007669"/>
    <property type="project" value="UniProtKB-SubCell"/>
</dbReference>
<keyword evidence="3 7" id="KW-0812">Transmembrane</keyword>
<feature type="domain" description="Cytochrome b561" evidence="8">
    <location>
        <begin position="42"/>
        <end position="178"/>
    </location>
</feature>
<evidence type="ECO:0000256" key="6">
    <source>
        <dbReference type="ARBA" id="ARBA00023136"/>
    </source>
</evidence>
<evidence type="ECO:0000256" key="3">
    <source>
        <dbReference type="ARBA" id="ARBA00022692"/>
    </source>
</evidence>
<gene>
    <name evidence="9" type="ORF">ACAT0790_LOCUS50868</name>
</gene>
<accession>A0A7S1RRX4</accession>
<comment type="subcellular location">
    <subcellularLocation>
        <location evidence="1">Membrane</location>
    </subcellularLocation>
</comment>
<evidence type="ECO:0000256" key="7">
    <source>
        <dbReference type="SAM" id="Phobius"/>
    </source>
</evidence>
<evidence type="ECO:0000256" key="5">
    <source>
        <dbReference type="ARBA" id="ARBA00022989"/>
    </source>
</evidence>
<evidence type="ECO:0000256" key="1">
    <source>
        <dbReference type="ARBA" id="ARBA00004370"/>
    </source>
</evidence>
<dbReference type="InterPro" id="IPR006593">
    <property type="entry name" value="Cyt_b561/ferric_Rdtase_TM"/>
</dbReference>
<feature type="transmembrane region" description="Helical" evidence="7">
    <location>
        <begin position="75"/>
        <end position="95"/>
    </location>
</feature>
<dbReference type="Gene3D" id="1.20.120.1770">
    <property type="match status" value="1"/>
</dbReference>
<dbReference type="Pfam" id="PF03188">
    <property type="entry name" value="Cytochrom_B561"/>
    <property type="match status" value="1"/>
</dbReference>
<dbReference type="EMBL" id="HBGE01085386">
    <property type="protein sequence ID" value="CAD9174099.1"/>
    <property type="molecule type" value="Transcribed_RNA"/>
</dbReference>
<organism evidence="9">
    <name type="scientific">Alexandrium catenella</name>
    <name type="common">Red tide dinoflagellate</name>
    <name type="synonym">Gonyaulax catenella</name>
    <dbReference type="NCBI Taxonomy" id="2925"/>
    <lineage>
        <taxon>Eukaryota</taxon>
        <taxon>Sar</taxon>
        <taxon>Alveolata</taxon>
        <taxon>Dinophyceae</taxon>
        <taxon>Gonyaulacales</taxon>
        <taxon>Pyrocystaceae</taxon>
        <taxon>Alexandrium</taxon>
    </lineage>
</organism>
<keyword evidence="2" id="KW-0813">Transport</keyword>
<evidence type="ECO:0000256" key="2">
    <source>
        <dbReference type="ARBA" id="ARBA00022448"/>
    </source>
</evidence>
<evidence type="ECO:0000256" key="4">
    <source>
        <dbReference type="ARBA" id="ARBA00022982"/>
    </source>
</evidence>
<protein>
    <recommendedName>
        <fullName evidence="8">Cytochrome b561 domain-containing protein</fullName>
    </recommendedName>
</protein>
<keyword evidence="5 7" id="KW-1133">Transmembrane helix</keyword>
<feature type="transmembrane region" description="Helical" evidence="7">
    <location>
        <begin position="162"/>
        <end position="183"/>
    </location>
</feature>
<proteinExistence type="predicted"/>